<keyword evidence="1" id="KW-1133">Transmembrane helix</keyword>
<evidence type="ECO:0000256" key="1">
    <source>
        <dbReference type="SAM" id="Phobius"/>
    </source>
</evidence>
<accession>A0A165TSU6</accession>
<keyword evidence="1" id="KW-0812">Transmembrane</keyword>
<name>A0A165TSU6_9AGAM</name>
<organism evidence="2 3">
    <name type="scientific">Neolentinus lepideus HHB14362 ss-1</name>
    <dbReference type="NCBI Taxonomy" id="1314782"/>
    <lineage>
        <taxon>Eukaryota</taxon>
        <taxon>Fungi</taxon>
        <taxon>Dikarya</taxon>
        <taxon>Basidiomycota</taxon>
        <taxon>Agaricomycotina</taxon>
        <taxon>Agaricomycetes</taxon>
        <taxon>Gloeophyllales</taxon>
        <taxon>Gloeophyllaceae</taxon>
        <taxon>Neolentinus</taxon>
    </lineage>
</organism>
<protein>
    <submittedName>
        <fullName evidence="2">Uncharacterized protein</fullName>
    </submittedName>
</protein>
<feature type="transmembrane region" description="Helical" evidence="1">
    <location>
        <begin position="16"/>
        <end position="35"/>
    </location>
</feature>
<proteinExistence type="predicted"/>
<gene>
    <name evidence="2" type="ORF">NEOLEDRAFT_1111053</name>
</gene>
<sequence>MRIAALSIPALAGRRSLTFLLVLLTFGFALTYLAFDRIRPSWLVLFPDPIAATNGSSVSDLPSLDTDVSIDSPLPNAPKILLVSAFFPLSKSKHTMSDYSYWLSRFLGPIKSDIYFFVPPDMEQIVLDARGTLPITINTSYTSPFDIPPLQGLEEKYEEMHKIDREKHRHSPELYAVWAGKPFFLDEGLRNAQAAGKKYEYAFWNDAGSFRADHRFAEWPSVARVDAVWREGAKLNGAPEDDLIFFPTWEPPVASMKHWTEGMGPVDNEFSEGSFFGGRPGAITWWRRLYYAYHDSYLAQDVFVGKDQTLINALFLLHPSRIITVWLADPHAPNYSLTSKVSSWWDDGEGPLGRCGATWFYYQWWLAGDEEREAMREMWGGKRWWWWGSQKDEERCRDTRVLGMTRLLRRVFGEGWNPPPTSISVD</sequence>
<keyword evidence="3" id="KW-1185">Reference proteome</keyword>
<keyword evidence="1" id="KW-0472">Membrane</keyword>
<dbReference type="OrthoDB" id="411632at2759"/>
<dbReference type="EMBL" id="KV425563">
    <property type="protein sequence ID" value="KZT27124.1"/>
    <property type="molecule type" value="Genomic_DNA"/>
</dbReference>
<dbReference type="STRING" id="1314782.A0A165TSU6"/>
<evidence type="ECO:0000313" key="3">
    <source>
        <dbReference type="Proteomes" id="UP000076761"/>
    </source>
</evidence>
<dbReference type="InParanoid" id="A0A165TSU6"/>
<dbReference type="Proteomes" id="UP000076761">
    <property type="component" value="Unassembled WGS sequence"/>
</dbReference>
<reference evidence="2 3" key="1">
    <citation type="journal article" date="2016" name="Mol. Biol. Evol.">
        <title>Comparative Genomics of Early-Diverging Mushroom-Forming Fungi Provides Insights into the Origins of Lignocellulose Decay Capabilities.</title>
        <authorList>
            <person name="Nagy L.G."/>
            <person name="Riley R."/>
            <person name="Tritt A."/>
            <person name="Adam C."/>
            <person name="Daum C."/>
            <person name="Floudas D."/>
            <person name="Sun H."/>
            <person name="Yadav J.S."/>
            <person name="Pangilinan J."/>
            <person name="Larsson K.H."/>
            <person name="Matsuura K."/>
            <person name="Barry K."/>
            <person name="Labutti K."/>
            <person name="Kuo R."/>
            <person name="Ohm R.A."/>
            <person name="Bhattacharya S.S."/>
            <person name="Shirouzu T."/>
            <person name="Yoshinaga Y."/>
            <person name="Martin F.M."/>
            <person name="Grigoriev I.V."/>
            <person name="Hibbett D.S."/>
        </authorList>
    </citation>
    <scope>NUCLEOTIDE SEQUENCE [LARGE SCALE GENOMIC DNA]</scope>
    <source>
        <strain evidence="2 3">HHB14362 ss-1</strain>
    </source>
</reference>
<evidence type="ECO:0000313" key="2">
    <source>
        <dbReference type="EMBL" id="KZT27124.1"/>
    </source>
</evidence>
<dbReference type="AlphaFoldDB" id="A0A165TSU6"/>